<dbReference type="InterPro" id="IPR036236">
    <property type="entry name" value="Znf_C2H2_sf"/>
</dbReference>
<dbReference type="PANTHER" id="PTHR19818:SF139">
    <property type="entry name" value="PAIR-RULE PROTEIN ODD-PAIRED"/>
    <property type="match status" value="1"/>
</dbReference>
<keyword evidence="4" id="KW-0862">Zinc</keyword>
<dbReference type="PROSITE" id="PS50157">
    <property type="entry name" value="ZINC_FINGER_C2H2_2"/>
    <property type="match status" value="4"/>
</dbReference>
<evidence type="ECO:0000256" key="4">
    <source>
        <dbReference type="ARBA" id="ARBA00022833"/>
    </source>
</evidence>
<keyword evidence="2" id="KW-0677">Repeat</keyword>
<keyword evidence="3 5" id="KW-0863">Zinc-finger</keyword>
<feature type="domain" description="C2H2-type" evidence="6">
    <location>
        <begin position="335"/>
        <end position="358"/>
    </location>
</feature>
<feature type="domain" description="C2H2-type" evidence="6">
    <location>
        <begin position="234"/>
        <end position="263"/>
    </location>
</feature>
<comment type="caution">
    <text evidence="7">The sequence shown here is derived from an EMBL/GenBank/DDBJ whole genome shotgun (WGS) entry which is preliminary data.</text>
</comment>
<evidence type="ECO:0000256" key="5">
    <source>
        <dbReference type="PROSITE-ProRule" id="PRU00042"/>
    </source>
</evidence>
<gene>
    <name evidence="7" type="ORF">CcCBS67573_g01175</name>
</gene>
<dbReference type="Pfam" id="PF00096">
    <property type="entry name" value="zf-C2H2"/>
    <property type="match status" value="1"/>
</dbReference>
<dbReference type="InterPro" id="IPR013087">
    <property type="entry name" value="Znf_C2H2_type"/>
</dbReference>
<dbReference type="PROSITE" id="PS00028">
    <property type="entry name" value="ZINC_FINGER_C2H2_1"/>
    <property type="match status" value="3"/>
</dbReference>
<dbReference type="GO" id="GO:0008270">
    <property type="term" value="F:zinc ion binding"/>
    <property type="evidence" value="ECO:0007669"/>
    <property type="project" value="UniProtKB-KW"/>
</dbReference>
<dbReference type="GO" id="GO:0000981">
    <property type="term" value="F:DNA-binding transcription factor activity, RNA polymerase II-specific"/>
    <property type="evidence" value="ECO:0007669"/>
    <property type="project" value="TreeGrafter"/>
</dbReference>
<evidence type="ECO:0000256" key="2">
    <source>
        <dbReference type="ARBA" id="ARBA00022737"/>
    </source>
</evidence>
<evidence type="ECO:0000256" key="3">
    <source>
        <dbReference type="ARBA" id="ARBA00022771"/>
    </source>
</evidence>
<organism evidence="7 8">
    <name type="scientific">Chytriomyces confervae</name>
    <dbReference type="NCBI Taxonomy" id="246404"/>
    <lineage>
        <taxon>Eukaryota</taxon>
        <taxon>Fungi</taxon>
        <taxon>Fungi incertae sedis</taxon>
        <taxon>Chytridiomycota</taxon>
        <taxon>Chytridiomycota incertae sedis</taxon>
        <taxon>Chytridiomycetes</taxon>
        <taxon>Chytridiales</taxon>
        <taxon>Chytriomycetaceae</taxon>
        <taxon>Chytriomyces</taxon>
    </lineage>
</organism>
<keyword evidence="8" id="KW-1185">Reference proteome</keyword>
<dbReference type="GO" id="GO:0005634">
    <property type="term" value="C:nucleus"/>
    <property type="evidence" value="ECO:0007669"/>
    <property type="project" value="UniProtKB-ARBA"/>
</dbReference>
<dbReference type="AlphaFoldDB" id="A0A507FMR4"/>
<dbReference type="Proteomes" id="UP000320333">
    <property type="component" value="Unassembled WGS sequence"/>
</dbReference>
<dbReference type="PANTHER" id="PTHR19818">
    <property type="entry name" value="ZINC FINGER PROTEIN ZIC AND GLI"/>
    <property type="match status" value="1"/>
</dbReference>
<feature type="domain" description="C2H2-type" evidence="6">
    <location>
        <begin position="264"/>
        <end position="293"/>
    </location>
</feature>
<name>A0A507FMR4_9FUNG</name>
<evidence type="ECO:0000313" key="7">
    <source>
        <dbReference type="EMBL" id="TPX77542.1"/>
    </source>
</evidence>
<dbReference type="GO" id="GO:0045944">
    <property type="term" value="P:positive regulation of transcription by RNA polymerase II"/>
    <property type="evidence" value="ECO:0007669"/>
    <property type="project" value="UniProtKB-ARBA"/>
</dbReference>
<dbReference type="FunFam" id="3.30.160.60:FF:000125">
    <property type="entry name" value="Putative zinc finger protein 143"/>
    <property type="match status" value="1"/>
</dbReference>
<evidence type="ECO:0000256" key="1">
    <source>
        <dbReference type="ARBA" id="ARBA00022723"/>
    </source>
</evidence>
<dbReference type="EMBL" id="QEAP01000018">
    <property type="protein sequence ID" value="TPX77542.1"/>
    <property type="molecule type" value="Genomic_DNA"/>
</dbReference>
<dbReference type="GO" id="GO:0000978">
    <property type="term" value="F:RNA polymerase II cis-regulatory region sequence-specific DNA binding"/>
    <property type="evidence" value="ECO:0007669"/>
    <property type="project" value="TreeGrafter"/>
</dbReference>
<accession>A0A507FMR4</accession>
<dbReference type="InterPro" id="IPR050329">
    <property type="entry name" value="GLI_C2H2-zinc-finger"/>
</dbReference>
<reference evidence="7 8" key="1">
    <citation type="journal article" date="2019" name="Sci. Rep.">
        <title>Comparative genomics of chytrid fungi reveal insights into the obligate biotrophic and pathogenic lifestyle of Synchytrium endobioticum.</title>
        <authorList>
            <person name="van de Vossenberg B.T.L.H."/>
            <person name="Warris S."/>
            <person name="Nguyen H.D.T."/>
            <person name="van Gent-Pelzer M.P.E."/>
            <person name="Joly D.L."/>
            <person name="van de Geest H.C."/>
            <person name="Bonants P.J.M."/>
            <person name="Smith D.S."/>
            <person name="Levesque C.A."/>
            <person name="van der Lee T.A.J."/>
        </authorList>
    </citation>
    <scope>NUCLEOTIDE SEQUENCE [LARGE SCALE GENOMIC DNA]</scope>
    <source>
        <strain evidence="7 8">CBS 675.73</strain>
    </source>
</reference>
<proteinExistence type="predicted"/>
<evidence type="ECO:0000259" key="6">
    <source>
        <dbReference type="PROSITE" id="PS50157"/>
    </source>
</evidence>
<dbReference type="Gene3D" id="3.30.160.60">
    <property type="entry name" value="Classic Zinc Finger"/>
    <property type="match status" value="2"/>
</dbReference>
<sequence length="358" mass="39192">MSSQLPFKSFNAMLDQLAFQALNHSRGTELSDELSPEPYDPMAAEFPVDIDPTFQVMQQLHFAAMPDISFINDPMVPVMNPMAAFQPPFMPDYSLGMAAGMMPPAEGATAHEFASQQPNLLFPLDLEMPMLQEFSSMAESAVLDPVVNSGTGTFEVMDGMIAASLWSLEMVQSPFADEPPSPTASHCASSPLSMSSATAWGPTASIPLPFVFNSVPNPTSKRTQILNNAPPGRHPCPIDGCTSSLKSSASCRQHIISHTREKPFICQQDGCGKAYTTNNRLKVHTRCHSKEKPYKCNEPGCSYAGTQACSLNAHKQTHMSKEARAEYKRTHAPTLICETCGRLYRSDASLKQHIRVHH</sequence>
<evidence type="ECO:0000313" key="8">
    <source>
        <dbReference type="Proteomes" id="UP000320333"/>
    </source>
</evidence>
<dbReference type="SMART" id="SM00355">
    <property type="entry name" value="ZnF_C2H2"/>
    <property type="match status" value="4"/>
</dbReference>
<protein>
    <recommendedName>
        <fullName evidence="6">C2H2-type domain-containing protein</fullName>
    </recommendedName>
</protein>
<dbReference type="OrthoDB" id="3437960at2759"/>
<feature type="domain" description="C2H2-type" evidence="6">
    <location>
        <begin position="294"/>
        <end position="323"/>
    </location>
</feature>
<dbReference type="SUPFAM" id="SSF57667">
    <property type="entry name" value="beta-beta-alpha zinc fingers"/>
    <property type="match status" value="1"/>
</dbReference>
<dbReference type="STRING" id="246404.A0A507FMR4"/>
<keyword evidence="1" id="KW-0479">Metal-binding</keyword>